<organism evidence="4 5">
    <name type="scientific">Cutaneotrichosporon cavernicola</name>
    <dbReference type="NCBI Taxonomy" id="279322"/>
    <lineage>
        <taxon>Eukaryota</taxon>
        <taxon>Fungi</taxon>
        <taxon>Dikarya</taxon>
        <taxon>Basidiomycota</taxon>
        <taxon>Agaricomycotina</taxon>
        <taxon>Tremellomycetes</taxon>
        <taxon>Trichosporonales</taxon>
        <taxon>Trichosporonaceae</taxon>
        <taxon>Cutaneotrichosporon</taxon>
    </lineage>
</organism>
<keyword evidence="5" id="KW-1185">Reference proteome</keyword>
<dbReference type="PANTHER" id="PTHR20963:SF55">
    <property type="entry name" value="PHOSPHATASE, PUTATIVE-RELATED"/>
    <property type="match status" value="1"/>
</dbReference>
<dbReference type="Proteomes" id="UP001233271">
    <property type="component" value="Chromosome 3"/>
</dbReference>
<gene>
    <name evidence="4" type="ORF">CcaverHIS019_0307270</name>
</gene>
<feature type="chain" id="PRO_5041385631" description="Phosphoglycerate mutase-like protein" evidence="3">
    <location>
        <begin position="17"/>
        <end position="549"/>
    </location>
</feature>
<evidence type="ECO:0000256" key="3">
    <source>
        <dbReference type="SAM" id="SignalP"/>
    </source>
</evidence>
<name>A0AA48I7E0_9TREE</name>
<dbReference type="KEGG" id="ccac:CcaHIS019_0307270"/>
<dbReference type="Pfam" id="PF00328">
    <property type="entry name" value="His_Phos_2"/>
    <property type="match status" value="1"/>
</dbReference>
<evidence type="ECO:0008006" key="6">
    <source>
        <dbReference type="Google" id="ProtNLM"/>
    </source>
</evidence>
<keyword evidence="3" id="KW-0732">Signal</keyword>
<reference evidence="4" key="1">
    <citation type="journal article" date="2023" name="BMC Genomics">
        <title>Chromosome-level genome assemblies of Cutaneotrichosporon spp. (Trichosporonales, Basidiomycota) reveal imbalanced evolution between nucleotide sequences and chromosome synteny.</title>
        <authorList>
            <person name="Kobayashi Y."/>
            <person name="Kayamori A."/>
            <person name="Aoki K."/>
            <person name="Shiwa Y."/>
            <person name="Matsutani M."/>
            <person name="Fujita N."/>
            <person name="Sugita T."/>
            <person name="Iwasaki W."/>
            <person name="Tanaka N."/>
            <person name="Takashima M."/>
        </authorList>
    </citation>
    <scope>NUCLEOTIDE SEQUENCE</scope>
    <source>
        <strain evidence="4">HIS019</strain>
    </source>
</reference>
<feature type="region of interest" description="Disordered" evidence="2">
    <location>
        <begin position="72"/>
        <end position="95"/>
    </location>
</feature>
<dbReference type="AlphaFoldDB" id="A0AA48I7E0"/>
<dbReference type="InterPro" id="IPR000560">
    <property type="entry name" value="His_Pase_clade-2"/>
</dbReference>
<sequence>MLTAIALLTNLLLVASAPVGVTTADVFPPPNTEVDTGLFPDRTVVGFPHVTRTGAEPGAFFTAPADQFPRVQQPFGPVVLPRPKDGKAPKKPKKGQFEPITSWGYLTPRYSLDPCTWGACDASPIVPEQCTLSSVHQLMRHGARYPTAGDAAEVFATRLLNASTMGDFEASGDLAFLNDWTYKLGSDILIPFGRLQCMELGVRSRLAYGQLLNDFTEKGTLPVFRTGSIDRMVETMEAFGQGFFGRDSNKQFSMTIAIESNGINATVYPGGGTCPNSALDVAASKLGMAEFVNRTMAGTAARLQAHVKGFTITPADVQTMLSLCAYETLALGYSTFCPLFTEEDFRNMAYAYDIMFYYGNGFGGQTTAAQGKGWVQEFLARLTHTPIEVYDSSTNSTLDDNPETFPLNQSIYVDASHDSYMMSTMVALNLTALNSFGRLPTDVDRSLDDRPFYSSKIVPFNTNFVAQVMRCDGREGEQIRFILNDAIIPLHETYAGCEGDDDGLCALEHVVAALQTRVAEIDYHKACNGPLINITETSQLRDSNGMPYV</sequence>
<accession>A0AA48I7E0</accession>
<dbReference type="InterPro" id="IPR029033">
    <property type="entry name" value="His_PPase_superfam"/>
</dbReference>
<dbReference type="EMBL" id="AP028214">
    <property type="protein sequence ID" value="BEI90657.1"/>
    <property type="molecule type" value="Genomic_DNA"/>
</dbReference>
<dbReference type="PROSITE" id="PS00616">
    <property type="entry name" value="HIS_ACID_PHOSPHAT_1"/>
    <property type="match status" value="1"/>
</dbReference>
<dbReference type="SUPFAM" id="SSF53254">
    <property type="entry name" value="Phosphoglycerate mutase-like"/>
    <property type="match status" value="1"/>
</dbReference>
<dbReference type="RefSeq" id="XP_060455922.1">
    <property type="nucleotide sequence ID" value="XM_060599205.1"/>
</dbReference>
<proteinExistence type="predicted"/>
<dbReference type="InterPro" id="IPR033379">
    <property type="entry name" value="Acid_Pase_AS"/>
</dbReference>
<evidence type="ECO:0000313" key="4">
    <source>
        <dbReference type="EMBL" id="BEI90657.1"/>
    </source>
</evidence>
<evidence type="ECO:0000256" key="2">
    <source>
        <dbReference type="SAM" id="MobiDB-lite"/>
    </source>
</evidence>
<dbReference type="CDD" id="cd07061">
    <property type="entry name" value="HP_HAP_like"/>
    <property type="match status" value="1"/>
</dbReference>
<evidence type="ECO:0000313" key="5">
    <source>
        <dbReference type="Proteomes" id="UP001233271"/>
    </source>
</evidence>
<protein>
    <recommendedName>
        <fullName evidence="6">Phosphoglycerate mutase-like protein</fullName>
    </recommendedName>
</protein>
<dbReference type="GO" id="GO:0003993">
    <property type="term" value="F:acid phosphatase activity"/>
    <property type="evidence" value="ECO:0007669"/>
    <property type="project" value="TreeGrafter"/>
</dbReference>
<dbReference type="Gene3D" id="3.40.50.1240">
    <property type="entry name" value="Phosphoglycerate mutase-like"/>
    <property type="match status" value="1"/>
</dbReference>
<keyword evidence="1" id="KW-0378">Hydrolase</keyword>
<dbReference type="GeneID" id="85494527"/>
<evidence type="ECO:0000256" key="1">
    <source>
        <dbReference type="ARBA" id="ARBA00022801"/>
    </source>
</evidence>
<feature type="signal peptide" evidence="3">
    <location>
        <begin position="1"/>
        <end position="16"/>
    </location>
</feature>
<dbReference type="PANTHER" id="PTHR20963">
    <property type="entry name" value="MULTIPLE INOSITOL POLYPHOSPHATE PHOSPHATASE-RELATED"/>
    <property type="match status" value="1"/>
</dbReference>